<evidence type="ECO:0000313" key="5">
    <source>
        <dbReference type="EMBL" id="MBC5628192.1"/>
    </source>
</evidence>
<dbReference type="PANTHER" id="PTHR43649:SF31">
    <property type="entry name" value="SN-GLYCEROL-3-PHOSPHATE-BINDING PERIPLASMIC PROTEIN UGPB"/>
    <property type="match status" value="1"/>
</dbReference>
<dbReference type="Gene3D" id="3.40.190.10">
    <property type="entry name" value="Periplasmic binding protein-like II"/>
    <property type="match status" value="2"/>
</dbReference>
<sequence length="413" mass="47830">MLVALMSLFISCSDNNLNEEIIQITLLHGWGTMEEDHIAMRKIYEDFEKENPGIHINLLSMPSSEDAVNKAIDMISIGNVPDIIFTGGIGYDTIYKFMVEKDYAVNLFPYIENDDEFKGNIPKSVIQYWENDNKEIFTLPDVFLMSGYWYNADIFSQAGIKEPPKTWDEFLDMCKKIRNWADDINEDIVPICFNSENSIALFDYLVSSNGGDFHSINNEWRAELNYNTLYENLKKLQVIFEYSTDLNKEFTYRDSLNNFNNNKSAIYINGVWANSMIDQNINAKYAAFPMNSGKTIASKSSCIGYIVGNTKDQDRIEASIKLVKYMLSDNVQNRLLEETGQVPINPKINIEEYRESMPRLYEAVNVVNNADMHIPIPVNFWNEKKRVYFMNNILDVLNRKIELDEFVKNIETE</sequence>
<comment type="subcellular location">
    <subcellularLocation>
        <location evidence="1">Cell envelope</location>
    </subcellularLocation>
</comment>
<dbReference type="EMBL" id="JACOOO010000005">
    <property type="protein sequence ID" value="MBC5628192.1"/>
    <property type="molecule type" value="Genomic_DNA"/>
</dbReference>
<evidence type="ECO:0000256" key="1">
    <source>
        <dbReference type="ARBA" id="ARBA00004196"/>
    </source>
</evidence>
<organism evidence="5 6">
    <name type="scientific">Clostridium hominis</name>
    <dbReference type="NCBI Taxonomy" id="2763036"/>
    <lineage>
        <taxon>Bacteria</taxon>
        <taxon>Bacillati</taxon>
        <taxon>Bacillota</taxon>
        <taxon>Clostridia</taxon>
        <taxon>Eubacteriales</taxon>
        <taxon>Clostridiaceae</taxon>
        <taxon>Clostridium</taxon>
    </lineage>
</organism>
<comment type="similarity">
    <text evidence="2">Belongs to the bacterial solute-binding protein 1 family.</text>
</comment>
<comment type="caution">
    <text evidence="5">The sequence shown here is derived from an EMBL/GenBank/DDBJ whole genome shotgun (WGS) entry which is preliminary data.</text>
</comment>
<gene>
    <name evidence="5" type="ORF">H8S20_04710</name>
</gene>
<evidence type="ECO:0000313" key="6">
    <source>
        <dbReference type="Proteomes" id="UP000596929"/>
    </source>
</evidence>
<keyword evidence="6" id="KW-1185">Reference proteome</keyword>
<dbReference type="PANTHER" id="PTHR43649">
    <property type="entry name" value="ARABINOSE-BINDING PROTEIN-RELATED"/>
    <property type="match status" value="1"/>
</dbReference>
<dbReference type="Pfam" id="PF01547">
    <property type="entry name" value="SBP_bac_1"/>
    <property type="match status" value="1"/>
</dbReference>
<keyword evidence="4" id="KW-0732">Signal</keyword>
<keyword evidence="3" id="KW-0813">Transport</keyword>
<evidence type="ECO:0000256" key="4">
    <source>
        <dbReference type="ARBA" id="ARBA00022729"/>
    </source>
</evidence>
<dbReference type="RefSeq" id="WP_186859435.1">
    <property type="nucleotide sequence ID" value="NZ_JACOOO010000005.1"/>
</dbReference>
<evidence type="ECO:0000256" key="3">
    <source>
        <dbReference type="ARBA" id="ARBA00022448"/>
    </source>
</evidence>
<dbReference type="SUPFAM" id="SSF53850">
    <property type="entry name" value="Periplasmic binding protein-like II"/>
    <property type="match status" value="1"/>
</dbReference>
<evidence type="ECO:0000256" key="2">
    <source>
        <dbReference type="ARBA" id="ARBA00008520"/>
    </source>
</evidence>
<proteinExistence type="inferred from homology"/>
<dbReference type="Proteomes" id="UP000596929">
    <property type="component" value="Unassembled WGS sequence"/>
</dbReference>
<reference evidence="5 6" key="1">
    <citation type="submission" date="2020-08" db="EMBL/GenBank/DDBJ databases">
        <title>Genome public.</title>
        <authorList>
            <person name="Liu C."/>
            <person name="Sun Q."/>
        </authorList>
    </citation>
    <scope>NUCLEOTIDE SEQUENCE [LARGE SCALE GENOMIC DNA]</scope>
    <source>
        <strain evidence="5 6">NSJ-6</strain>
    </source>
</reference>
<protein>
    <submittedName>
        <fullName evidence="5">Extracellular solute-binding protein</fullName>
    </submittedName>
</protein>
<name>A0ABR7DA36_9CLOT</name>
<dbReference type="InterPro" id="IPR050490">
    <property type="entry name" value="Bact_solute-bd_prot1"/>
</dbReference>
<dbReference type="InterPro" id="IPR006059">
    <property type="entry name" value="SBP"/>
</dbReference>
<accession>A0ABR7DA36</accession>